<proteinExistence type="predicted"/>
<evidence type="ECO:0000259" key="2">
    <source>
        <dbReference type="Pfam" id="PF09917"/>
    </source>
</evidence>
<protein>
    <submittedName>
        <fullName evidence="3">DUF2147 domain-containing protein</fullName>
    </submittedName>
</protein>
<dbReference type="InterPro" id="IPR019223">
    <property type="entry name" value="DUF2147"/>
</dbReference>
<dbReference type="RefSeq" id="WP_407051606.1">
    <property type="nucleotide sequence ID" value="NZ_CP158568.1"/>
</dbReference>
<accession>A0AAU7XGD6</accession>
<feature type="chain" id="PRO_5043526510" evidence="1">
    <location>
        <begin position="30"/>
        <end position="132"/>
    </location>
</feature>
<name>A0AAU7XGD6_9HYPH</name>
<organism evidence="3">
    <name type="scientific">Methyloraptor flagellatus</name>
    <dbReference type="NCBI Taxonomy" id="3162530"/>
    <lineage>
        <taxon>Bacteria</taxon>
        <taxon>Pseudomonadati</taxon>
        <taxon>Pseudomonadota</taxon>
        <taxon>Alphaproteobacteria</taxon>
        <taxon>Hyphomicrobiales</taxon>
        <taxon>Ancalomicrobiaceae</taxon>
        <taxon>Methyloraptor</taxon>
    </lineage>
</organism>
<evidence type="ECO:0000256" key="1">
    <source>
        <dbReference type="SAM" id="SignalP"/>
    </source>
</evidence>
<feature type="signal peptide" evidence="1">
    <location>
        <begin position="1"/>
        <end position="29"/>
    </location>
</feature>
<dbReference type="KEGG" id="mflg:ABS361_10050"/>
<dbReference type="Gene3D" id="2.40.128.520">
    <property type="match status" value="1"/>
</dbReference>
<dbReference type="PANTHER" id="PTHR36919">
    <property type="entry name" value="BLR1215 PROTEIN"/>
    <property type="match status" value="1"/>
</dbReference>
<sequence>MLGFSKLRGDVRGLAVALAVIATAGPAVAADLGGTWERDSGQSRIKFSACGKAQCGSIVWLSPKAEAKAKVGQQIFFDMVPSGADSWEGKAFNPEDGKTYTGKMTLAGKTLTTSGCVLGGLICKSATWKRID</sequence>
<evidence type="ECO:0000313" key="3">
    <source>
        <dbReference type="EMBL" id="XBY46512.1"/>
    </source>
</evidence>
<dbReference type="AlphaFoldDB" id="A0AAU7XGD6"/>
<reference evidence="3" key="1">
    <citation type="submission" date="2024-06" db="EMBL/GenBank/DDBJ databases">
        <title>Methylostella associata gen. nov., sp. nov., a novel Ancalomicrobiaceae-affiliated facultatively methylotrophic bacteria that feed on methanotrophs of the genus Methylococcus.</title>
        <authorList>
            <person name="Saltykova V."/>
            <person name="Danilova O.V."/>
            <person name="Oshkin I.Y."/>
            <person name="Belova S.E."/>
            <person name="Pimenov N.V."/>
            <person name="Dedysh S.N."/>
        </authorList>
    </citation>
    <scope>NUCLEOTIDE SEQUENCE</scope>
    <source>
        <strain evidence="3">S20</strain>
    </source>
</reference>
<dbReference type="Pfam" id="PF09917">
    <property type="entry name" value="DUF2147"/>
    <property type="match status" value="1"/>
</dbReference>
<dbReference type="PANTHER" id="PTHR36919:SF2">
    <property type="entry name" value="BLL6627 PROTEIN"/>
    <property type="match status" value="1"/>
</dbReference>
<dbReference type="EMBL" id="CP158568">
    <property type="protein sequence ID" value="XBY46512.1"/>
    <property type="molecule type" value="Genomic_DNA"/>
</dbReference>
<feature type="domain" description="DUF2147" evidence="2">
    <location>
        <begin position="34"/>
        <end position="130"/>
    </location>
</feature>
<gene>
    <name evidence="3" type="ORF">ABS361_10050</name>
</gene>
<keyword evidence="1" id="KW-0732">Signal</keyword>